<dbReference type="Gene3D" id="1.25.40.550">
    <property type="entry name" value="Aar2, C-terminal domain-like"/>
    <property type="match status" value="1"/>
</dbReference>
<dbReference type="AlphaFoldDB" id="A0AAD8GR08"/>
<reference evidence="4" key="2">
    <citation type="submission" date="2023-05" db="EMBL/GenBank/DDBJ databases">
        <authorList>
            <person name="Schelkunov M.I."/>
        </authorList>
    </citation>
    <scope>NUCLEOTIDE SEQUENCE</scope>
    <source>
        <strain evidence="4">Hsosn_3</strain>
        <tissue evidence="4">Leaf</tissue>
    </source>
</reference>
<dbReference type="InterPro" id="IPR038516">
    <property type="entry name" value="AAR2_N_sf"/>
</dbReference>
<dbReference type="GO" id="GO:0000244">
    <property type="term" value="P:spliceosomal tri-snRNP complex assembly"/>
    <property type="evidence" value="ECO:0007669"/>
    <property type="project" value="TreeGrafter"/>
</dbReference>
<dbReference type="FunFam" id="2.60.34.20:FF:000001">
    <property type="entry name" value="protein AAR2 homolog"/>
    <property type="match status" value="1"/>
</dbReference>
<dbReference type="InterPro" id="IPR038514">
    <property type="entry name" value="AAR2_C_sf"/>
</dbReference>
<dbReference type="FunFam" id="1.25.40.550:FF:000002">
    <property type="entry name" value="AAR2 protein family"/>
    <property type="match status" value="1"/>
</dbReference>
<dbReference type="Gene3D" id="2.60.34.20">
    <property type="match status" value="1"/>
</dbReference>
<dbReference type="CDD" id="cd13778">
    <property type="entry name" value="Aar2_C"/>
    <property type="match status" value="1"/>
</dbReference>
<evidence type="ECO:0000259" key="3">
    <source>
        <dbReference type="Pfam" id="PF20981"/>
    </source>
</evidence>
<evidence type="ECO:0000313" key="4">
    <source>
        <dbReference type="EMBL" id="KAK1352973.1"/>
    </source>
</evidence>
<dbReference type="PANTHER" id="PTHR12689:SF4">
    <property type="entry name" value="PROTEIN AAR2 HOMOLOG"/>
    <property type="match status" value="1"/>
</dbReference>
<dbReference type="CDD" id="cd13777">
    <property type="entry name" value="Aar2_N"/>
    <property type="match status" value="1"/>
</dbReference>
<dbReference type="Pfam" id="PF20981">
    <property type="entry name" value="AAR2_1st"/>
    <property type="match status" value="1"/>
</dbReference>
<comment type="caution">
    <text evidence="4">The sequence shown here is derived from an EMBL/GenBank/DDBJ whole genome shotgun (WGS) entry which is preliminary data.</text>
</comment>
<dbReference type="Proteomes" id="UP001237642">
    <property type="component" value="Unassembled WGS sequence"/>
</dbReference>
<name>A0AAD8GR08_9APIA</name>
<dbReference type="InterPro" id="IPR033647">
    <property type="entry name" value="Aar2_N"/>
</dbReference>
<dbReference type="InterPro" id="IPR007946">
    <property type="entry name" value="AAR2"/>
</dbReference>
<accession>A0AAD8GR08</accession>
<feature type="domain" description="AAR2 N-terminal" evidence="3">
    <location>
        <begin position="13"/>
        <end position="144"/>
    </location>
</feature>
<dbReference type="Pfam" id="PF05282">
    <property type="entry name" value="AAR2"/>
    <property type="match status" value="1"/>
</dbReference>
<dbReference type="EMBL" id="JAUIZM010000014">
    <property type="protein sequence ID" value="KAK1352973.1"/>
    <property type="molecule type" value="Genomic_DNA"/>
</dbReference>
<evidence type="ECO:0000259" key="2">
    <source>
        <dbReference type="Pfam" id="PF05282"/>
    </source>
</evidence>
<keyword evidence="5" id="KW-1185">Reference proteome</keyword>
<evidence type="ECO:0000313" key="5">
    <source>
        <dbReference type="Proteomes" id="UP001237642"/>
    </source>
</evidence>
<dbReference type="PANTHER" id="PTHR12689">
    <property type="entry name" value="A1 CISTRON SPLICING FACTOR AAR2-RELATED"/>
    <property type="match status" value="1"/>
</dbReference>
<proteinExistence type="inferred from homology"/>
<dbReference type="InterPro" id="IPR033648">
    <property type="entry name" value="AAR2_C"/>
</dbReference>
<evidence type="ECO:0000256" key="1">
    <source>
        <dbReference type="ARBA" id="ARBA00006281"/>
    </source>
</evidence>
<organism evidence="4 5">
    <name type="scientific">Heracleum sosnowskyi</name>
    <dbReference type="NCBI Taxonomy" id="360622"/>
    <lineage>
        <taxon>Eukaryota</taxon>
        <taxon>Viridiplantae</taxon>
        <taxon>Streptophyta</taxon>
        <taxon>Embryophyta</taxon>
        <taxon>Tracheophyta</taxon>
        <taxon>Spermatophyta</taxon>
        <taxon>Magnoliopsida</taxon>
        <taxon>eudicotyledons</taxon>
        <taxon>Gunneridae</taxon>
        <taxon>Pentapetalae</taxon>
        <taxon>asterids</taxon>
        <taxon>campanulids</taxon>
        <taxon>Apiales</taxon>
        <taxon>Apiaceae</taxon>
        <taxon>Apioideae</taxon>
        <taxon>apioid superclade</taxon>
        <taxon>Tordylieae</taxon>
        <taxon>Tordyliinae</taxon>
        <taxon>Heracleum</taxon>
    </lineage>
</organism>
<feature type="domain" description="AAR2 C-terminal" evidence="2">
    <location>
        <begin position="193"/>
        <end position="366"/>
    </location>
</feature>
<reference evidence="4" key="1">
    <citation type="submission" date="2023-02" db="EMBL/GenBank/DDBJ databases">
        <title>Genome of toxic invasive species Heracleum sosnowskyi carries increased number of genes despite the absence of recent whole-genome duplications.</title>
        <authorList>
            <person name="Schelkunov M."/>
            <person name="Shtratnikova V."/>
            <person name="Makarenko M."/>
            <person name="Klepikova A."/>
            <person name="Omelchenko D."/>
            <person name="Novikova G."/>
            <person name="Obukhova E."/>
            <person name="Bogdanov V."/>
            <person name="Penin A."/>
            <person name="Logacheva M."/>
        </authorList>
    </citation>
    <scope>NUCLEOTIDE SEQUENCE</scope>
    <source>
        <strain evidence="4">Hsosn_3</strain>
        <tissue evidence="4">Leaf</tissue>
    </source>
</reference>
<sequence>MDSETSLELVRKGTTLLLLDVPQFTLIAIDTQVFCAGPNCKGIKMIPQGPHFFYYSPSSRDGNEFSPIVGFFFEASPSKVLARKWNPEEERFIKLSEEEEERYAQAVRSLEFDRELGPYALDHFKEWKSLSNYITQSTIERIQPIGGEITIVSEPEMSGNSPKTAKEKTLAEQLSSSRFTRSSDKNQKVHCYYTSVPRLIKHKGMCANELTCLNLDKTQLLEELLIKEFGGAEDLLLAELQFAFIAFLMGQSLESFLQWKTLLTLFFGCTEAPFRTRSKLFTKFIKVIYYQLKFGLQENKKDIDVERKSASVLFDESWLSADSFMHHLCKDFFQLILEAPVVDGDLLSWTRKVKELLETALGWSFQQLETVDGIYFDEGDEFAPVVEMLEDHVQ</sequence>
<comment type="similarity">
    <text evidence="1">Belongs to the AAR2 family.</text>
</comment>
<gene>
    <name evidence="4" type="ORF">POM88_052811</name>
</gene>
<protein>
    <submittedName>
        <fullName evidence="4">A1 cistron-splicing factor AAR2</fullName>
    </submittedName>
</protein>